<dbReference type="InterPro" id="IPR018739">
    <property type="entry name" value="DUF2281"/>
</dbReference>
<evidence type="ECO:0000313" key="2">
    <source>
        <dbReference type="EMBL" id="SDW86712.1"/>
    </source>
</evidence>
<accession>A0A8X8IEQ4</accession>
<organism evidence="2 3">
    <name type="scientific">Hydrobacter penzbergensis</name>
    <dbReference type="NCBI Taxonomy" id="1235997"/>
    <lineage>
        <taxon>Bacteria</taxon>
        <taxon>Pseudomonadati</taxon>
        <taxon>Bacteroidota</taxon>
        <taxon>Chitinophagia</taxon>
        <taxon>Chitinophagales</taxon>
        <taxon>Chitinophagaceae</taxon>
        <taxon>Hydrobacter</taxon>
    </lineage>
</organism>
<keyword evidence="3" id="KW-1185">Reference proteome</keyword>
<dbReference type="Pfam" id="PF10047">
    <property type="entry name" value="DUF2281"/>
    <property type="match status" value="1"/>
</dbReference>
<sequence length="67" mass="7758">MTDIQLYTQISSLPTDLKKEVSDFVEFLKQKTKSKIKLKERQPGAAKGLIKMSADFDEPLEDFKDYM</sequence>
<dbReference type="EMBL" id="FNNO01000006">
    <property type="protein sequence ID" value="SDW86712.1"/>
    <property type="molecule type" value="Genomic_DNA"/>
</dbReference>
<name>A0A8X8IEQ4_9BACT</name>
<evidence type="ECO:0000313" key="3">
    <source>
        <dbReference type="Proteomes" id="UP000198711"/>
    </source>
</evidence>
<dbReference type="RefSeq" id="WP_092723665.1">
    <property type="nucleotide sequence ID" value="NZ_FNNO01000006.1"/>
</dbReference>
<dbReference type="Proteomes" id="UP000198711">
    <property type="component" value="Unassembled WGS sequence"/>
</dbReference>
<dbReference type="AlphaFoldDB" id="A0A8X8IEQ4"/>
<evidence type="ECO:0000259" key="1">
    <source>
        <dbReference type="Pfam" id="PF10047"/>
    </source>
</evidence>
<feature type="domain" description="DUF2281" evidence="1">
    <location>
        <begin position="5"/>
        <end position="66"/>
    </location>
</feature>
<protein>
    <recommendedName>
        <fullName evidence="1">DUF2281 domain-containing protein</fullName>
    </recommendedName>
</protein>
<reference evidence="2 3" key="1">
    <citation type="submission" date="2016-10" db="EMBL/GenBank/DDBJ databases">
        <authorList>
            <person name="Varghese N."/>
            <person name="Submissions S."/>
        </authorList>
    </citation>
    <scope>NUCLEOTIDE SEQUENCE [LARGE SCALE GENOMIC DNA]</scope>
    <source>
        <strain evidence="2 3">DSM 25353</strain>
    </source>
</reference>
<comment type="caution">
    <text evidence="2">The sequence shown here is derived from an EMBL/GenBank/DDBJ whole genome shotgun (WGS) entry which is preliminary data.</text>
</comment>
<proteinExistence type="predicted"/>
<gene>
    <name evidence="2" type="ORF">SAMN05444410_106175</name>
</gene>